<proteinExistence type="inferred from homology"/>
<dbReference type="PANTHER" id="PTHR31147:SF1">
    <property type="entry name" value="ACYL TRANSFERASE 4"/>
    <property type="match status" value="1"/>
</dbReference>
<keyword evidence="4" id="KW-1185">Reference proteome</keyword>
<dbReference type="GeneID" id="104609572"/>
<protein>
    <submittedName>
        <fullName evidence="5">3'-N-debenzoyl-2'-deoxytaxol N-benzoyltransferase-like</fullName>
    </submittedName>
</protein>
<dbReference type="InterPro" id="IPR023213">
    <property type="entry name" value="CAT-like_dom_sf"/>
</dbReference>
<organism evidence="4 5">
    <name type="scientific">Nelumbo nucifera</name>
    <name type="common">Sacred lotus</name>
    <dbReference type="NCBI Taxonomy" id="4432"/>
    <lineage>
        <taxon>Eukaryota</taxon>
        <taxon>Viridiplantae</taxon>
        <taxon>Streptophyta</taxon>
        <taxon>Embryophyta</taxon>
        <taxon>Tracheophyta</taxon>
        <taxon>Spermatophyta</taxon>
        <taxon>Magnoliopsida</taxon>
        <taxon>Proteales</taxon>
        <taxon>Nelumbonaceae</taxon>
        <taxon>Nelumbo</taxon>
    </lineage>
</organism>
<dbReference type="Gene3D" id="3.30.559.10">
    <property type="entry name" value="Chloramphenicol acetyltransferase-like domain"/>
    <property type="match status" value="2"/>
</dbReference>
<evidence type="ECO:0000256" key="2">
    <source>
        <dbReference type="ARBA" id="ARBA00022679"/>
    </source>
</evidence>
<dbReference type="GO" id="GO:0016746">
    <property type="term" value="F:acyltransferase activity"/>
    <property type="evidence" value="ECO:0007669"/>
    <property type="project" value="UniProtKB-KW"/>
</dbReference>
<dbReference type="AlphaFoldDB" id="A0A1U8BCB4"/>
<dbReference type="OrthoDB" id="444127at2759"/>
<dbReference type="eggNOG" id="ENOG502QQHA">
    <property type="taxonomic scope" value="Eukaryota"/>
</dbReference>
<dbReference type="Pfam" id="PF02458">
    <property type="entry name" value="Transferase"/>
    <property type="match status" value="1"/>
</dbReference>
<evidence type="ECO:0000313" key="4">
    <source>
        <dbReference type="Proteomes" id="UP000189703"/>
    </source>
</evidence>
<dbReference type="InterPro" id="IPR050898">
    <property type="entry name" value="Plant_acyltransferase"/>
</dbReference>
<evidence type="ECO:0000313" key="5">
    <source>
        <dbReference type="RefSeq" id="XP_010274228.1"/>
    </source>
</evidence>
<accession>A0A1U8BCB4</accession>
<reference evidence="5" key="1">
    <citation type="submission" date="2025-08" db="UniProtKB">
        <authorList>
            <consortium name="RefSeq"/>
        </authorList>
    </citation>
    <scope>IDENTIFICATION</scope>
</reference>
<dbReference type="PANTHER" id="PTHR31147">
    <property type="entry name" value="ACYL TRANSFERASE 4"/>
    <property type="match status" value="1"/>
</dbReference>
<evidence type="ECO:0000256" key="3">
    <source>
        <dbReference type="ARBA" id="ARBA00023315"/>
    </source>
</evidence>
<dbReference type="KEGG" id="nnu:104609572"/>
<sequence length="425" mass="46999">MAFSIVVSAEGMVQPCEQTPSDMLHLSVIDTLPSLQFNVGTVHVFRHGPPDEEAAKVIKEALAKALVPYYPLAGRIKESTQGGQAQVQVACTGEGVWFVQASAHCTLLDVNYVDGDGEPLIPHQDFLPHYPPITLGFDPVVLIKVTQFKCNGFIVGLITHHCVADGLGAAQFLNAVGELARGMQQPSIAPLWCREAIPTPPRLAYSAGDRKLPKLPAFELETGCVDISLDRINQIKQQHLQLTGRTCSTFEIVVASLWICRTRAINFVVDTEVKLMFFANGRRLLNPPLPEGFYGNCVYPLAIKASSGAISRASLSEVVTLLQKAKKRSRKDFSQWIDSGLPDPFAPYIYSNLFISEWNRLGFNQVDYGWGPPLRMIPTQGPKFPVALILALPKPNTGIRLITWSLEGTHLPYFMDEMMKIYHPF</sequence>
<gene>
    <name evidence="5" type="primary">LOC104609572</name>
</gene>
<dbReference type="OMA" id="HRCSAFD"/>
<dbReference type="RefSeq" id="XP_010274228.1">
    <property type="nucleotide sequence ID" value="XM_010275926.1"/>
</dbReference>
<dbReference type="Proteomes" id="UP000189703">
    <property type="component" value="Unplaced"/>
</dbReference>
<comment type="similarity">
    <text evidence="1">Belongs to the plant acyltransferase family.</text>
</comment>
<name>A0A1U8BCB4_NELNU</name>
<keyword evidence="2" id="KW-0808">Transferase</keyword>
<keyword evidence="3" id="KW-0012">Acyltransferase</keyword>
<evidence type="ECO:0000256" key="1">
    <source>
        <dbReference type="ARBA" id="ARBA00009861"/>
    </source>
</evidence>